<comment type="caution">
    <text evidence="2">The sequence shown here is derived from an EMBL/GenBank/DDBJ whole genome shotgun (WGS) entry which is preliminary data.</text>
</comment>
<evidence type="ECO:0000313" key="2">
    <source>
        <dbReference type="EMBL" id="MFB9071044.1"/>
    </source>
</evidence>
<dbReference type="EMBL" id="JBHMFI010000001">
    <property type="protein sequence ID" value="MFB9071044.1"/>
    <property type="molecule type" value="Genomic_DNA"/>
</dbReference>
<gene>
    <name evidence="2" type="ORF">ACFFX0_07500</name>
</gene>
<evidence type="ECO:0000256" key="1">
    <source>
        <dbReference type="SAM" id="MobiDB-lite"/>
    </source>
</evidence>
<dbReference type="Proteomes" id="UP001589575">
    <property type="component" value="Unassembled WGS sequence"/>
</dbReference>
<organism evidence="2 3">
    <name type="scientific">Citricoccus parietis</name>
    <dbReference type="NCBI Taxonomy" id="592307"/>
    <lineage>
        <taxon>Bacteria</taxon>
        <taxon>Bacillati</taxon>
        <taxon>Actinomycetota</taxon>
        <taxon>Actinomycetes</taxon>
        <taxon>Micrococcales</taxon>
        <taxon>Micrococcaceae</taxon>
        <taxon>Citricoccus</taxon>
    </lineage>
</organism>
<keyword evidence="3" id="KW-1185">Reference proteome</keyword>
<evidence type="ECO:0000313" key="3">
    <source>
        <dbReference type="Proteomes" id="UP001589575"/>
    </source>
</evidence>
<feature type="compositionally biased region" description="Gly residues" evidence="1">
    <location>
        <begin position="1"/>
        <end position="14"/>
    </location>
</feature>
<name>A0ABV5FX85_9MICC</name>
<accession>A0ABV5FX85</accession>
<sequence length="55" mass="5790">MRRSGSGCGAGPGPAGTTAAHHGDTPGRHPPRPVIRRLAAPEPPCRRGGKVRWWV</sequence>
<proteinExistence type="predicted"/>
<reference evidence="2 3" key="1">
    <citation type="submission" date="2024-09" db="EMBL/GenBank/DDBJ databases">
        <authorList>
            <person name="Sun Q."/>
            <person name="Mori K."/>
        </authorList>
    </citation>
    <scope>NUCLEOTIDE SEQUENCE [LARGE SCALE GENOMIC DNA]</scope>
    <source>
        <strain evidence="2 3">CCM 7609</strain>
    </source>
</reference>
<protein>
    <submittedName>
        <fullName evidence="2">Uncharacterized protein</fullName>
    </submittedName>
</protein>
<feature type="region of interest" description="Disordered" evidence="1">
    <location>
        <begin position="1"/>
        <end position="55"/>
    </location>
</feature>